<dbReference type="GO" id="GO:0032259">
    <property type="term" value="P:methylation"/>
    <property type="evidence" value="ECO:0007669"/>
    <property type="project" value="UniProtKB-KW"/>
</dbReference>
<dbReference type="RefSeq" id="WP_006259214.1">
    <property type="nucleotide sequence ID" value="NZ_BCMQ01000008.1"/>
</dbReference>
<dbReference type="Gene3D" id="1.10.10.1110">
    <property type="entry name" value="Methyltransferase PG1098, N-terminal domain"/>
    <property type="match status" value="1"/>
</dbReference>
<dbReference type="CDD" id="cd02440">
    <property type="entry name" value="AdoMet_MTases"/>
    <property type="match status" value="1"/>
</dbReference>
<dbReference type="eggNOG" id="COG2265">
    <property type="taxonomic scope" value="Bacteria"/>
</dbReference>
<keyword evidence="1" id="KW-0808">Transferase</keyword>
<proteinExistence type="predicted"/>
<dbReference type="InterPro" id="IPR054168">
    <property type="entry name" value="PG_1098_Fer"/>
</dbReference>
<dbReference type="Pfam" id="PF18096">
    <property type="entry name" value="Thump_like"/>
    <property type="match status" value="1"/>
</dbReference>
<dbReference type="Gene3D" id="3.40.50.150">
    <property type="entry name" value="Vaccinia Virus protein VP39"/>
    <property type="match status" value="1"/>
</dbReference>
<evidence type="ECO:0000313" key="2">
    <source>
        <dbReference type="Proteomes" id="UP000069030"/>
    </source>
</evidence>
<sequence>MKTELFLSQEVQQYIQDHLNSDLTKIAFKKSPFEDISMSDLLTQIESKKKTKDKLPTWFETENILFPKKLSIEQTSSEPCASYKASLISGDTLIDLTGGFGIDCYYFSKNIKQVLHCEMQEDLSEIVRLNNQALGVDNIKCHTGDSLDYLAQHNQPWDYIYVDPHRRNDSKEKVFFLSDCAPNVPEHLDLLFSRSTNILIKTSPLLDIQAGLNELKHVKSIHIVALHNEVKELLWILEKDYTGSVELNAVNLTKDDTQLFISSLDDNSTSLFSEPKQYLYEPNAAILKTGRFDAISKQFNLHKLHPHSHLYTSDALIDFPGRRFTIEQIIPYNKQEAKKHLLNTKANVTTRNFPIKVEEIRKKWKIKDGGDTYIFFTTNIKSERIFIICSRT</sequence>
<dbReference type="EMBL" id="CP013690">
    <property type="protein sequence ID" value="ALU26941.1"/>
    <property type="molecule type" value="Genomic_DNA"/>
</dbReference>
<dbReference type="InterPro" id="IPR041497">
    <property type="entry name" value="Thump-like"/>
</dbReference>
<dbReference type="Pfam" id="PF22013">
    <property type="entry name" value="PG_1098_Fer"/>
    <property type="match status" value="1"/>
</dbReference>
<dbReference type="GO" id="GO:0008168">
    <property type="term" value="F:methyltransferase activity"/>
    <property type="evidence" value="ECO:0007669"/>
    <property type="project" value="UniProtKB-KW"/>
</dbReference>
<name>A0A0S7EBC8_9FLAO</name>
<keyword evidence="1" id="KW-0489">Methyltransferase</keyword>
<dbReference type="SUPFAM" id="SSF53335">
    <property type="entry name" value="S-adenosyl-L-methionine-dependent methyltransferases"/>
    <property type="match status" value="1"/>
</dbReference>
<dbReference type="Proteomes" id="UP000069030">
    <property type="component" value="Chromosome"/>
</dbReference>
<evidence type="ECO:0000313" key="1">
    <source>
        <dbReference type="EMBL" id="ALU26941.1"/>
    </source>
</evidence>
<gene>
    <name evidence="1" type="ORF">AS202_12620</name>
</gene>
<dbReference type="KEGG" id="mod:AS202_12620"/>
<dbReference type="AlphaFoldDB" id="A0A0S7EBC8"/>
<reference evidence="1 2" key="1">
    <citation type="journal article" date="2016" name="J. Zhejiang Univ. Sci. B">
        <title>Antibiotic resistance mechanisms of Myroides sp.</title>
        <authorList>
            <person name="Hu S."/>
            <person name="Yuan S."/>
            <person name="Qu H."/>
            <person name="Jiang T."/>
            <person name="Zhou Y."/>
            <person name="Wang M."/>
            <person name="Ming D."/>
        </authorList>
    </citation>
    <scope>NUCLEOTIDE SEQUENCE [LARGE SCALE GENOMIC DNA]</scope>
    <source>
        <strain evidence="1 2">PR63039</strain>
    </source>
</reference>
<dbReference type="InterPro" id="IPR029063">
    <property type="entry name" value="SAM-dependent_MTases_sf"/>
</dbReference>
<accession>A0A0S7EBC8</accession>
<organism evidence="1 2">
    <name type="scientific">Myroides odoratimimus</name>
    <dbReference type="NCBI Taxonomy" id="76832"/>
    <lineage>
        <taxon>Bacteria</taxon>
        <taxon>Pseudomonadati</taxon>
        <taxon>Bacteroidota</taxon>
        <taxon>Flavobacteriia</taxon>
        <taxon>Flavobacteriales</taxon>
        <taxon>Flavobacteriaceae</taxon>
        <taxon>Myroides</taxon>
    </lineage>
</organism>
<protein>
    <submittedName>
        <fullName evidence="1">SAM-dependent methyltransferase</fullName>
    </submittedName>
</protein>